<keyword evidence="7" id="KW-1005">Bacterial flagellum biogenesis</keyword>
<dbReference type="GO" id="GO:0005829">
    <property type="term" value="C:cytosol"/>
    <property type="evidence" value="ECO:0007669"/>
    <property type="project" value="TreeGrafter"/>
</dbReference>
<dbReference type="GO" id="GO:0009288">
    <property type="term" value="C:bacterial-type flagellum"/>
    <property type="evidence" value="ECO:0007669"/>
    <property type="project" value="InterPro"/>
</dbReference>
<evidence type="ECO:0000256" key="7">
    <source>
        <dbReference type="ARBA" id="ARBA00022795"/>
    </source>
</evidence>
<dbReference type="EMBL" id="DTHO01000073">
    <property type="protein sequence ID" value="HGH00164.1"/>
    <property type="molecule type" value="Genomic_DNA"/>
</dbReference>
<comment type="caution">
    <text evidence="11">The sequence shown here is derived from an EMBL/GenBank/DDBJ whole genome shotgun (WGS) entry which is preliminary data.</text>
</comment>
<comment type="subcellular location">
    <subcellularLocation>
        <location evidence="2">Cytoplasm</location>
    </subcellularLocation>
</comment>
<evidence type="ECO:0000256" key="6">
    <source>
        <dbReference type="ARBA" id="ARBA00022490"/>
    </source>
</evidence>
<feature type="domain" description="Flagellar assembly protein FliH/Type III secretion system HrpE" evidence="10">
    <location>
        <begin position="79"/>
        <end position="203"/>
    </location>
</feature>
<dbReference type="PANTHER" id="PTHR34982">
    <property type="entry name" value="YOP PROTEINS TRANSLOCATION PROTEIN L"/>
    <property type="match status" value="1"/>
</dbReference>
<sequence>MLSEDIKPYVPLSFDENKKGTAERKEKGKRREEIKYEQGYSSGYKDGYNEGITKGYEEGIRKGEREIKEKTEQLTETIKIFKNLTKELTVFKEEQMKFFLPYFLKLSFKIAEKIVSTKISLDRDVIVSVVKEALKAIPLNEERIIIKLNPDDYNLIIERIDELEIDRTKLQIEQSPEIKKGGCLIETKTQHIDSTVEQKFKEIENAINSVFSHED</sequence>
<evidence type="ECO:0000256" key="9">
    <source>
        <dbReference type="ARBA" id="ARBA00023225"/>
    </source>
</evidence>
<dbReference type="GO" id="GO:0015031">
    <property type="term" value="P:protein transport"/>
    <property type="evidence" value="ECO:0007669"/>
    <property type="project" value="UniProtKB-KW"/>
</dbReference>
<organism evidence="11">
    <name type="scientific">Thermodesulfovibrio aggregans</name>
    <dbReference type="NCBI Taxonomy" id="86166"/>
    <lineage>
        <taxon>Bacteria</taxon>
        <taxon>Pseudomonadati</taxon>
        <taxon>Nitrospirota</taxon>
        <taxon>Thermodesulfovibrionia</taxon>
        <taxon>Thermodesulfovibrionales</taxon>
        <taxon>Thermodesulfovibrionaceae</taxon>
        <taxon>Thermodesulfovibrio</taxon>
    </lineage>
</organism>
<name>A0A7C4ELB7_9BACT</name>
<dbReference type="InterPro" id="IPR051472">
    <property type="entry name" value="T3SS_Stator/FliH"/>
</dbReference>
<evidence type="ECO:0000313" key="11">
    <source>
        <dbReference type="EMBL" id="HGH00164.1"/>
    </source>
</evidence>
<dbReference type="PANTHER" id="PTHR34982:SF1">
    <property type="entry name" value="FLAGELLAR ASSEMBLY PROTEIN FLIH"/>
    <property type="match status" value="1"/>
</dbReference>
<dbReference type="GO" id="GO:0071973">
    <property type="term" value="P:bacterial-type flagellum-dependent cell motility"/>
    <property type="evidence" value="ECO:0007669"/>
    <property type="project" value="InterPro"/>
</dbReference>
<evidence type="ECO:0000256" key="8">
    <source>
        <dbReference type="ARBA" id="ARBA00022927"/>
    </source>
</evidence>
<evidence type="ECO:0000256" key="5">
    <source>
        <dbReference type="ARBA" id="ARBA00022448"/>
    </source>
</evidence>
<accession>A0A7C4ELB7</accession>
<protein>
    <recommendedName>
        <fullName evidence="4">Flagellar assembly protein FliH</fullName>
    </recommendedName>
</protein>
<evidence type="ECO:0000256" key="2">
    <source>
        <dbReference type="ARBA" id="ARBA00004496"/>
    </source>
</evidence>
<dbReference type="InterPro" id="IPR000563">
    <property type="entry name" value="Flag_FliH"/>
</dbReference>
<dbReference type="Pfam" id="PF02108">
    <property type="entry name" value="FliH"/>
    <property type="match status" value="1"/>
</dbReference>
<dbReference type="AlphaFoldDB" id="A0A7C4ELB7"/>
<dbReference type="SUPFAM" id="SSF160527">
    <property type="entry name" value="V-type ATPase subunit E-like"/>
    <property type="match status" value="1"/>
</dbReference>
<dbReference type="GO" id="GO:0044781">
    <property type="term" value="P:bacterial-type flagellum organization"/>
    <property type="evidence" value="ECO:0007669"/>
    <property type="project" value="UniProtKB-KW"/>
</dbReference>
<dbReference type="InterPro" id="IPR018035">
    <property type="entry name" value="Flagellar_FliH/T3SS_HrpE"/>
</dbReference>
<reference evidence="11" key="1">
    <citation type="journal article" date="2020" name="mSystems">
        <title>Genome- and Community-Level Interaction Insights into Carbon Utilization and Element Cycling Functions of Hydrothermarchaeota in Hydrothermal Sediment.</title>
        <authorList>
            <person name="Zhou Z."/>
            <person name="Liu Y."/>
            <person name="Xu W."/>
            <person name="Pan J."/>
            <person name="Luo Z.H."/>
            <person name="Li M."/>
        </authorList>
    </citation>
    <scope>NUCLEOTIDE SEQUENCE [LARGE SCALE GENOMIC DNA]</scope>
    <source>
        <strain evidence="11">SpSt-788</strain>
    </source>
</reference>
<keyword evidence="5" id="KW-0813">Transport</keyword>
<evidence type="ECO:0000256" key="1">
    <source>
        <dbReference type="ARBA" id="ARBA00003041"/>
    </source>
</evidence>
<proteinExistence type="inferred from homology"/>
<evidence type="ECO:0000259" key="10">
    <source>
        <dbReference type="Pfam" id="PF02108"/>
    </source>
</evidence>
<dbReference type="PRINTS" id="PR01003">
    <property type="entry name" value="FLGFLIH"/>
</dbReference>
<evidence type="ECO:0000256" key="3">
    <source>
        <dbReference type="ARBA" id="ARBA00006602"/>
    </source>
</evidence>
<gene>
    <name evidence="11" type="ORF">ENV75_06955</name>
</gene>
<keyword evidence="9" id="KW-1006">Bacterial flagellum protein export</keyword>
<comment type="function">
    <text evidence="1">Needed for flagellar regrowth and assembly.</text>
</comment>
<keyword evidence="6" id="KW-0963">Cytoplasm</keyword>
<comment type="similarity">
    <text evidence="3">Belongs to the FliH family.</text>
</comment>
<dbReference type="GO" id="GO:0003774">
    <property type="term" value="F:cytoskeletal motor activity"/>
    <property type="evidence" value="ECO:0007669"/>
    <property type="project" value="InterPro"/>
</dbReference>
<keyword evidence="8" id="KW-0653">Protein transport</keyword>
<evidence type="ECO:0000256" key="4">
    <source>
        <dbReference type="ARBA" id="ARBA00016507"/>
    </source>
</evidence>